<keyword evidence="2" id="KW-1185">Reference proteome</keyword>
<name>I7IVL0_9LACO</name>
<sequence length="101" mass="11644">MNRRQQVKLLKADFQKFYDRYGSSHMFKLAETRKSKGKSGQALFTEVCIFLCFINKNHSLSIDLPAHLPGGRPILKPMLRKNKPKVGLLNILKSKLTSWLQ</sequence>
<comment type="caution">
    <text evidence="1">The sequence shown here is derived from an EMBL/GenBank/DDBJ whole genome shotgun (WGS) entry which is preliminary data.</text>
</comment>
<accession>I7IVL0</accession>
<evidence type="ECO:0000313" key="2">
    <source>
        <dbReference type="Proteomes" id="UP000009320"/>
    </source>
</evidence>
<dbReference type="AlphaFoldDB" id="I7IVL0"/>
<gene>
    <name evidence="1" type="ORF">BN55_09490</name>
</gene>
<evidence type="ECO:0000313" key="1">
    <source>
        <dbReference type="EMBL" id="CCI81628.1"/>
    </source>
</evidence>
<proteinExistence type="predicted"/>
<dbReference type="EMBL" id="CAKE01000004">
    <property type="protein sequence ID" value="CCI81628.1"/>
    <property type="molecule type" value="Genomic_DNA"/>
</dbReference>
<dbReference type="GeneID" id="82846873"/>
<protein>
    <submittedName>
        <fullName evidence="1">Uncharacterized protein</fullName>
    </submittedName>
</protein>
<dbReference type="Proteomes" id="UP000009320">
    <property type="component" value="Unassembled WGS sequence"/>
</dbReference>
<dbReference type="RefSeq" id="WP_008470453.1">
    <property type="nucleotide sequence ID" value="NZ_AYZP01000001.1"/>
</dbReference>
<organism evidence="1 2">
    <name type="scientific">Lactobacillus hominis DSM 23910 = CRBIP 24.179</name>
    <dbReference type="NCBI Taxonomy" id="1423758"/>
    <lineage>
        <taxon>Bacteria</taxon>
        <taxon>Bacillati</taxon>
        <taxon>Bacillota</taxon>
        <taxon>Bacilli</taxon>
        <taxon>Lactobacillales</taxon>
        <taxon>Lactobacillaceae</taxon>
        <taxon>Lactobacillus</taxon>
    </lineage>
</organism>
<reference evidence="1 2" key="1">
    <citation type="submission" date="2012-06" db="EMBL/GenBank/DDBJ databases">
        <title>Draft Genome Sequence of Lactobacillus hominis Strain CRBIP 24.179T, isolated from human intestine.</title>
        <authorList>
            <person name="Cousin S."/>
            <person name="Ma L."/>
            <person name="Bizet C."/>
            <person name="Loux V."/>
            <person name="Bouchier C."/>
            <person name="Clermont D."/>
            <person name="Creno S."/>
        </authorList>
    </citation>
    <scope>NUCLEOTIDE SEQUENCE [LARGE SCALE GENOMIC DNA]</scope>
    <source>
        <strain evidence="2">CRBIP 24.179T</strain>
    </source>
</reference>